<dbReference type="RefSeq" id="WP_407048026.1">
    <property type="nucleotide sequence ID" value="NZ_CP158568.1"/>
</dbReference>
<accession>A0AAU7X785</accession>
<evidence type="ECO:0008006" key="3">
    <source>
        <dbReference type="Google" id="ProtNLM"/>
    </source>
</evidence>
<evidence type="ECO:0000313" key="2">
    <source>
        <dbReference type="EMBL" id="XBY42923.1"/>
    </source>
</evidence>
<feature type="region of interest" description="Disordered" evidence="1">
    <location>
        <begin position="1"/>
        <end position="106"/>
    </location>
</feature>
<feature type="compositionally biased region" description="Basic and acidic residues" evidence="1">
    <location>
        <begin position="12"/>
        <end position="28"/>
    </location>
</feature>
<dbReference type="AlphaFoldDB" id="A0AAU7X785"/>
<feature type="compositionally biased region" description="Gly residues" evidence="1">
    <location>
        <begin position="1"/>
        <end position="11"/>
    </location>
</feature>
<name>A0AAU7X785_9HYPH</name>
<feature type="compositionally biased region" description="Basic and acidic residues" evidence="1">
    <location>
        <begin position="35"/>
        <end position="46"/>
    </location>
</feature>
<proteinExistence type="predicted"/>
<protein>
    <recommendedName>
        <fullName evidence="3">Flagellar hook-length control protein FliK</fullName>
    </recommendedName>
</protein>
<sequence length="235" mass="24668">MRDIGGYGPGRNGDRSDTLSGRFGRDASEGASVGDRGDQPTDRERAFASPELVDRFAALMHDRPGDHGGRGGSDDERSDRRAGPLEPGDRLLATVEGGTTPWPLAPNRPVPVDAVIGPRETGRAERIARHVDMAIKAELRPHANAPVRINLAVEDVPGLSGIVLSMTAAEIDLVLVRPATAAAALDTAAGDLADRLRNRFGKKVVRVYERTAETATAGAVTAATEADGASGGPRR</sequence>
<feature type="region of interest" description="Disordered" evidence="1">
    <location>
        <begin position="216"/>
        <end position="235"/>
    </location>
</feature>
<dbReference type="EMBL" id="CP158568">
    <property type="protein sequence ID" value="XBY42923.1"/>
    <property type="molecule type" value="Genomic_DNA"/>
</dbReference>
<organism evidence="2">
    <name type="scientific">Methyloraptor flagellatus</name>
    <dbReference type="NCBI Taxonomy" id="3162530"/>
    <lineage>
        <taxon>Bacteria</taxon>
        <taxon>Pseudomonadati</taxon>
        <taxon>Pseudomonadota</taxon>
        <taxon>Alphaproteobacteria</taxon>
        <taxon>Hyphomicrobiales</taxon>
        <taxon>Ancalomicrobiaceae</taxon>
        <taxon>Methyloraptor</taxon>
    </lineage>
</organism>
<gene>
    <name evidence="2" type="ORF">ABS361_12460</name>
</gene>
<dbReference type="KEGG" id="mflg:ABS361_12460"/>
<feature type="compositionally biased region" description="Basic and acidic residues" evidence="1">
    <location>
        <begin position="60"/>
        <end position="89"/>
    </location>
</feature>
<evidence type="ECO:0000256" key="1">
    <source>
        <dbReference type="SAM" id="MobiDB-lite"/>
    </source>
</evidence>
<reference evidence="2" key="1">
    <citation type="submission" date="2024-06" db="EMBL/GenBank/DDBJ databases">
        <title>Methylostella associata gen. nov., sp. nov., a novel Ancalomicrobiaceae-affiliated facultatively methylotrophic bacteria that feed on methanotrophs of the genus Methylococcus.</title>
        <authorList>
            <person name="Saltykova V."/>
            <person name="Danilova O.V."/>
            <person name="Oshkin I.Y."/>
            <person name="Belova S.E."/>
            <person name="Pimenov N.V."/>
            <person name="Dedysh S.N."/>
        </authorList>
    </citation>
    <scope>NUCLEOTIDE SEQUENCE</scope>
    <source>
        <strain evidence="2">S20</strain>
    </source>
</reference>
<feature type="compositionally biased region" description="Low complexity" evidence="1">
    <location>
        <begin position="216"/>
        <end position="228"/>
    </location>
</feature>